<reference evidence="1 2" key="1">
    <citation type="journal article" date="2021" name="BMC Biol.">
        <title>Horizontally acquired antibacterial genes associated with adaptive radiation of ladybird beetles.</title>
        <authorList>
            <person name="Li H.S."/>
            <person name="Tang X.F."/>
            <person name="Huang Y.H."/>
            <person name="Xu Z.Y."/>
            <person name="Chen M.L."/>
            <person name="Du X.Y."/>
            <person name="Qiu B.Y."/>
            <person name="Chen P.T."/>
            <person name="Zhang W."/>
            <person name="Slipinski A."/>
            <person name="Escalona H.E."/>
            <person name="Waterhouse R.M."/>
            <person name="Zwick A."/>
            <person name="Pang H."/>
        </authorList>
    </citation>
    <scope>NUCLEOTIDE SEQUENCE [LARGE SCALE GENOMIC DNA]</scope>
    <source>
        <strain evidence="1">SYSU2018</strain>
    </source>
</reference>
<evidence type="ECO:0000313" key="2">
    <source>
        <dbReference type="Proteomes" id="UP001516400"/>
    </source>
</evidence>
<gene>
    <name evidence="1" type="ORF">HHI36_009101</name>
</gene>
<comment type="caution">
    <text evidence="1">The sequence shown here is derived from an EMBL/GenBank/DDBJ whole genome shotgun (WGS) entry which is preliminary data.</text>
</comment>
<dbReference type="Proteomes" id="UP001516400">
    <property type="component" value="Unassembled WGS sequence"/>
</dbReference>
<keyword evidence="2" id="KW-1185">Reference proteome</keyword>
<name>A0ABD2MUA0_9CUCU</name>
<evidence type="ECO:0000313" key="1">
    <source>
        <dbReference type="EMBL" id="KAL3270045.1"/>
    </source>
</evidence>
<protein>
    <submittedName>
        <fullName evidence="1">Uncharacterized protein</fullName>
    </submittedName>
</protein>
<accession>A0ABD2MUA0</accession>
<dbReference type="EMBL" id="JABFTP020000021">
    <property type="protein sequence ID" value="KAL3270045.1"/>
    <property type="molecule type" value="Genomic_DNA"/>
</dbReference>
<proteinExistence type="predicted"/>
<sequence>MPRFTKRTNGLETCFGKNTIVQCHPPTDKSSNEDKDNLYEQLNEVMRKIKEHIAMGDLSAKVENDNEAMAGVFGELFQNEILDGVDQPTEEEEEDEDVTVE</sequence>
<organism evidence="1 2">
    <name type="scientific">Cryptolaemus montrouzieri</name>
    <dbReference type="NCBI Taxonomy" id="559131"/>
    <lineage>
        <taxon>Eukaryota</taxon>
        <taxon>Metazoa</taxon>
        <taxon>Ecdysozoa</taxon>
        <taxon>Arthropoda</taxon>
        <taxon>Hexapoda</taxon>
        <taxon>Insecta</taxon>
        <taxon>Pterygota</taxon>
        <taxon>Neoptera</taxon>
        <taxon>Endopterygota</taxon>
        <taxon>Coleoptera</taxon>
        <taxon>Polyphaga</taxon>
        <taxon>Cucujiformia</taxon>
        <taxon>Coccinelloidea</taxon>
        <taxon>Coccinellidae</taxon>
        <taxon>Scymninae</taxon>
        <taxon>Scymnini</taxon>
        <taxon>Cryptolaemus</taxon>
    </lineage>
</organism>
<dbReference type="AlphaFoldDB" id="A0ABD2MUA0"/>